<dbReference type="AlphaFoldDB" id="A0A4C1WVC9"/>
<comment type="caution">
    <text evidence="2">The sequence shown here is derived from an EMBL/GenBank/DDBJ whole genome shotgun (WGS) entry which is preliminary data.</text>
</comment>
<feature type="compositionally biased region" description="Basic and acidic residues" evidence="1">
    <location>
        <begin position="26"/>
        <end position="39"/>
    </location>
</feature>
<gene>
    <name evidence="2" type="ORF">EVAR_85370_1</name>
</gene>
<organism evidence="2 3">
    <name type="scientific">Eumeta variegata</name>
    <name type="common">Bagworm moth</name>
    <name type="synonym">Eumeta japonica</name>
    <dbReference type="NCBI Taxonomy" id="151549"/>
    <lineage>
        <taxon>Eukaryota</taxon>
        <taxon>Metazoa</taxon>
        <taxon>Ecdysozoa</taxon>
        <taxon>Arthropoda</taxon>
        <taxon>Hexapoda</taxon>
        <taxon>Insecta</taxon>
        <taxon>Pterygota</taxon>
        <taxon>Neoptera</taxon>
        <taxon>Endopterygota</taxon>
        <taxon>Lepidoptera</taxon>
        <taxon>Glossata</taxon>
        <taxon>Ditrysia</taxon>
        <taxon>Tineoidea</taxon>
        <taxon>Psychidae</taxon>
        <taxon>Oiketicinae</taxon>
        <taxon>Eumeta</taxon>
    </lineage>
</organism>
<dbReference type="Proteomes" id="UP000299102">
    <property type="component" value="Unassembled WGS sequence"/>
</dbReference>
<proteinExistence type="predicted"/>
<feature type="region of interest" description="Disordered" evidence="1">
    <location>
        <begin position="1"/>
        <end position="83"/>
    </location>
</feature>
<dbReference type="EMBL" id="BGZK01000638">
    <property type="protein sequence ID" value="GBP54067.1"/>
    <property type="molecule type" value="Genomic_DNA"/>
</dbReference>
<evidence type="ECO:0000313" key="3">
    <source>
        <dbReference type="Proteomes" id="UP000299102"/>
    </source>
</evidence>
<protein>
    <submittedName>
        <fullName evidence="2">Uncharacterized protein</fullName>
    </submittedName>
</protein>
<sequence length="83" mass="9034">MQDETINFVSARPKPRASAYSSVRVTESRRRQDTEERHYQSAHADASAASVCPTADGRAEFSGRGNHQLDTSDIDRPAIGAAT</sequence>
<accession>A0A4C1WVC9</accession>
<evidence type="ECO:0000256" key="1">
    <source>
        <dbReference type="SAM" id="MobiDB-lite"/>
    </source>
</evidence>
<reference evidence="2 3" key="1">
    <citation type="journal article" date="2019" name="Commun. Biol.">
        <title>The bagworm genome reveals a unique fibroin gene that provides high tensile strength.</title>
        <authorList>
            <person name="Kono N."/>
            <person name="Nakamura H."/>
            <person name="Ohtoshi R."/>
            <person name="Tomita M."/>
            <person name="Numata K."/>
            <person name="Arakawa K."/>
        </authorList>
    </citation>
    <scope>NUCLEOTIDE SEQUENCE [LARGE SCALE GENOMIC DNA]</scope>
</reference>
<keyword evidence="3" id="KW-1185">Reference proteome</keyword>
<evidence type="ECO:0000313" key="2">
    <source>
        <dbReference type="EMBL" id="GBP54067.1"/>
    </source>
</evidence>
<name>A0A4C1WVC9_EUMVA</name>